<evidence type="ECO:0000256" key="2">
    <source>
        <dbReference type="ARBA" id="ARBA00006285"/>
    </source>
</evidence>
<dbReference type="OrthoDB" id="726159at2"/>
<organism evidence="10 11">
    <name type="scientific">Arachidicoccus soli</name>
    <dbReference type="NCBI Taxonomy" id="2341117"/>
    <lineage>
        <taxon>Bacteria</taxon>
        <taxon>Pseudomonadati</taxon>
        <taxon>Bacteroidota</taxon>
        <taxon>Chitinophagia</taxon>
        <taxon>Chitinophagales</taxon>
        <taxon>Chitinophagaceae</taxon>
        <taxon>Arachidicoccus</taxon>
    </lineage>
</organism>
<keyword evidence="5" id="KW-0326">Glycosidase</keyword>
<proteinExistence type="inferred from homology"/>
<evidence type="ECO:0000256" key="7">
    <source>
        <dbReference type="SAM" id="SignalP"/>
    </source>
</evidence>
<dbReference type="Pfam" id="PF02838">
    <property type="entry name" value="Glyco_hydro_20b"/>
    <property type="match status" value="1"/>
</dbReference>
<dbReference type="GO" id="GO:0030203">
    <property type="term" value="P:glycosaminoglycan metabolic process"/>
    <property type="evidence" value="ECO:0007669"/>
    <property type="project" value="TreeGrafter"/>
</dbReference>
<feature type="signal peptide" evidence="7">
    <location>
        <begin position="1"/>
        <end position="20"/>
    </location>
</feature>
<dbReference type="Proteomes" id="UP000266118">
    <property type="component" value="Chromosome"/>
</dbReference>
<dbReference type="KEGG" id="ark:D6B99_16865"/>
<dbReference type="EMBL" id="CP032489">
    <property type="protein sequence ID" value="AYD49146.1"/>
    <property type="molecule type" value="Genomic_DNA"/>
</dbReference>
<keyword evidence="7" id="KW-0732">Signal</keyword>
<comment type="catalytic activity">
    <reaction evidence="1">
        <text>Hydrolysis of terminal non-reducing N-acetyl-D-hexosamine residues in N-acetyl-beta-D-hexosaminides.</text>
        <dbReference type="EC" id="3.2.1.52"/>
    </reaction>
</comment>
<dbReference type="GO" id="GO:0004563">
    <property type="term" value="F:beta-N-acetylhexosaminidase activity"/>
    <property type="evidence" value="ECO:0007669"/>
    <property type="project" value="UniProtKB-EC"/>
</dbReference>
<dbReference type="SUPFAM" id="SSF55545">
    <property type="entry name" value="beta-N-acetylhexosaminidase-like domain"/>
    <property type="match status" value="1"/>
</dbReference>
<evidence type="ECO:0000256" key="4">
    <source>
        <dbReference type="ARBA" id="ARBA00022801"/>
    </source>
</evidence>
<dbReference type="PANTHER" id="PTHR22600:SF57">
    <property type="entry name" value="BETA-N-ACETYLHEXOSAMINIDASE"/>
    <property type="match status" value="1"/>
</dbReference>
<evidence type="ECO:0000259" key="9">
    <source>
        <dbReference type="Pfam" id="PF02838"/>
    </source>
</evidence>
<dbReference type="PRINTS" id="PR00738">
    <property type="entry name" value="GLHYDRLASE20"/>
</dbReference>
<dbReference type="EC" id="3.2.1.52" evidence="3"/>
<evidence type="ECO:0000259" key="8">
    <source>
        <dbReference type="Pfam" id="PF00728"/>
    </source>
</evidence>
<evidence type="ECO:0000313" key="10">
    <source>
        <dbReference type="EMBL" id="AYD49146.1"/>
    </source>
</evidence>
<name>A0A386HUN6_9BACT</name>
<reference evidence="10 11" key="1">
    <citation type="submission" date="2018-09" db="EMBL/GenBank/DDBJ databases">
        <title>Arachidicoccus sp. nov., a bacterium isolated from soil.</title>
        <authorList>
            <person name="Weon H.-Y."/>
            <person name="Kwon S.-W."/>
            <person name="Lee S.A."/>
        </authorList>
    </citation>
    <scope>NUCLEOTIDE SEQUENCE [LARGE SCALE GENOMIC DNA]</scope>
    <source>
        <strain evidence="10 11">KIS59-12</strain>
    </source>
</reference>
<feature type="domain" description="Beta-hexosaminidase bacterial type N-terminal" evidence="9">
    <location>
        <begin position="25"/>
        <end position="145"/>
    </location>
</feature>
<evidence type="ECO:0000313" key="11">
    <source>
        <dbReference type="Proteomes" id="UP000266118"/>
    </source>
</evidence>
<dbReference type="Pfam" id="PF00728">
    <property type="entry name" value="Glyco_hydro_20"/>
    <property type="match status" value="1"/>
</dbReference>
<dbReference type="InterPro" id="IPR015882">
    <property type="entry name" value="HEX_bac_N"/>
</dbReference>
<keyword evidence="4" id="KW-0378">Hydrolase</keyword>
<feature type="domain" description="Glycoside hydrolase family 20 catalytic" evidence="8">
    <location>
        <begin position="148"/>
        <end position="503"/>
    </location>
</feature>
<dbReference type="GO" id="GO:0016020">
    <property type="term" value="C:membrane"/>
    <property type="evidence" value="ECO:0007669"/>
    <property type="project" value="TreeGrafter"/>
</dbReference>
<dbReference type="InterPro" id="IPR029018">
    <property type="entry name" value="Hex-like_dom2"/>
</dbReference>
<feature type="chain" id="PRO_5017456687" description="beta-N-acetylhexosaminidase" evidence="7">
    <location>
        <begin position="21"/>
        <end position="536"/>
    </location>
</feature>
<dbReference type="InterPro" id="IPR017853">
    <property type="entry name" value="GH"/>
</dbReference>
<keyword evidence="11" id="KW-1185">Reference proteome</keyword>
<comment type="similarity">
    <text evidence="2">Belongs to the glycosyl hydrolase 20 family.</text>
</comment>
<dbReference type="PIRSF" id="PIRSF001093">
    <property type="entry name" value="B-hxosamndse_ab_euk"/>
    <property type="match status" value="1"/>
</dbReference>
<evidence type="ECO:0000256" key="6">
    <source>
        <dbReference type="PIRSR" id="PIRSR625705-1"/>
    </source>
</evidence>
<dbReference type="InterPro" id="IPR015883">
    <property type="entry name" value="Glyco_hydro_20_cat"/>
</dbReference>
<dbReference type="SUPFAM" id="SSF51445">
    <property type="entry name" value="(Trans)glycosidases"/>
    <property type="match status" value="1"/>
</dbReference>
<dbReference type="Gene3D" id="3.20.20.80">
    <property type="entry name" value="Glycosidases"/>
    <property type="match status" value="1"/>
</dbReference>
<feature type="active site" description="Proton donor" evidence="6">
    <location>
        <position position="331"/>
    </location>
</feature>
<evidence type="ECO:0000256" key="3">
    <source>
        <dbReference type="ARBA" id="ARBA00012663"/>
    </source>
</evidence>
<dbReference type="AlphaFoldDB" id="A0A386HUN6"/>
<dbReference type="PANTHER" id="PTHR22600">
    <property type="entry name" value="BETA-HEXOSAMINIDASE"/>
    <property type="match status" value="1"/>
</dbReference>
<dbReference type="InterPro" id="IPR025705">
    <property type="entry name" value="Beta_hexosaminidase_sua/sub"/>
</dbReference>
<dbReference type="GO" id="GO:0005975">
    <property type="term" value="P:carbohydrate metabolic process"/>
    <property type="evidence" value="ECO:0007669"/>
    <property type="project" value="InterPro"/>
</dbReference>
<accession>A0A386HUN6</accession>
<gene>
    <name evidence="10" type="ORF">D6B99_16865</name>
</gene>
<dbReference type="CDD" id="cd06563">
    <property type="entry name" value="GH20_chitobiase-like"/>
    <property type="match status" value="1"/>
</dbReference>
<evidence type="ECO:0000256" key="5">
    <source>
        <dbReference type="ARBA" id="ARBA00023295"/>
    </source>
</evidence>
<dbReference type="RefSeq" id="WP_119990595.1">
    <property type="nucleotide sequence ID" value="NZ_CP032489.1"/>
</dbReference>
<evidence type="ECO:0000256" key="1">
    <source>
        <dbReference type="ARBA" id="ARBA00001231"/>
    </source>
</evidence>
<sequence>MKLKLLFCYCLFLYIKTIGAQPALHIIPEPVRIQQQMGTFSFAGKIAIHFDENVNRLQKIAALMKSHFNNKDVRFRFNGNSEKNIYFKIENSATLENEEGYQLSVTTEKIIISAPNVKGIFYGLQTLFQAADENNIVPCLDISDYPQYAWRGFMLDVSRHFFTVEEIKQLLNIMAMYKMNTFHWHLCDDQGWRLQIKKYPRLTSVGAWREEIPGGIFYSKHNDTLTGKPYKYGGFYTQAEARDIVKYAAERNITVIPEIEIPGHSAAALAAYPEYSCSQKPQKVVNSIGYPQGIQCEYNPGNPATFTFLENILKEVMDIFPSEYIHIGGDEVEKTHWKNSASCQALMKREGLKNEEELQSYFINRIDKFIEKNGRKPIGWDETLEGNLLPSATVMYWRPSAKAAPLKAVSEGHPFINACADPLYFNRYQADPKTEPLAAPHSINTLEKVYNFSITPGNFSAKQIELVKGGECAIWTEFFSTASELQYMLLPRLLALSENLWTPKKEKNYLEFYKKLPAQLKSLGKKGYNFRALDKH</sequence>
<protein>
    <recommendedName>
        <fullName evidence="3">beta-N-acetylhexosaminidase</fullName>
        <ecNumber evidence="3">3.2.1.52</ecNumber>
    </recommendedName>
</protein>
<dbReference type="Gene3D" id="3.30.379.10">
    <property type="entry name" value="Chitobiase/beta-hexosaminidase domain 2-like"/>
    <property type="match status" value="1"/>
</dbReference>